<dbReference type="FunFam" id="3.40.605.10:FF:000007">
    <property type="entry name" value="NAD/NADP-dependent betaine aldehyde dehydrogenase"/>
    <property type="match status" value="1"/>
</dbReference>
<dbReference type="InterPro" id="IPR016162">
    <property type="entry name" value="Ald_DH_N"/>
</dbReference>
<dbReference type="eggNOG" id="COG1012">
    <property type="taxonomic scope" value="Bacteria"/>
</dbReference>
<dbReference type="CDD" id="cd07103">
    <property type="entry name" value="ALDH_F5_SSADH_GabD"/>
    <property type="match status" value="1"/>
</dbReference>
<evidence type="ECO:0000256" key="1">
    <source>
        <dbReference type="ARBA" id="ARBA00009986"/>
    </source>
</evidence>
<dbReference type="Gene3D" id="3.40.309.10">
    <property type="entry name" value="Aldehyde Dehydrogenase, Chain A, domain 2"/>
    <property type="match status" value="1"/>
</dbReference>
<evidence type="ECO:0000259" key="5">
    <source>
        <dbReference type="Pfam" id="PF00171"/>
    </source>
</evidence>
<keyword evidence="2 4" id="KW-0560">Oxidoreductase</keyword>
<dbReference type="Pfam" id="PF00171">
    <property type="entry name" value="Aldedh"/>
    <property type="match status" value="1"/>
</dbReference>
<dbReference type="STRING" id="478801.Ksed_11280"/>
<dbReference type="KEGG" id="kse:Ksed_11280"/>
<gene>
    <name evidence="6" type="ordered locus">Ksed_11280</name>
</gene>
<dbReference type="InterPro" id="IPR050740">
    <property type="entry name" value="Aldehyde_DH_Superfamily"/>
</dbReference>
<comment type="similarity">
    <text evidence="1 4">Belongs to the aldehyde dehydrogenase family.</text>
</comment>
<evidence type="ECO:0000256" key="2">
    <source>
        <dbReference type="ARBA" id="ARBA00023002"/>
    </source>
</evidence>
<dbReference type="Proteomes" id="UP000006666">
    <property type="component" value="Chromosome"/>
</dbReference>
<dbReference type="FunFam" id="3.40.309.10:FF:000004">
    <property type="entry name" value="Succinate-semialdehyde dehydrogenase I"/>
    <property type="match status" value="1"/>
</dbReference>
<dbReference type="SUPFAM" id="SSF53720">
    <property type="entry name" value="ALDH-like"/>
    <property type="match status" value="1"/>
</dbReference>
<evidence type="ECO:0000313" key="6">
    <source>
        <dbReference type="EMBL" id="ACV06168.1"/>
    </source>
</evidence>
<keyword evidence="7" id="KW-1185">Reference proteome</keyword>
<organism evidence="6 7">
    <name type="scientific">Kytococcus sedentarius (strain ATCC 14392 / DSM 20547 / JCM 11482 / CCUG 33030 / NBRC 15357 / NCTC 11040 / CCM 314 / 541)</name>
    <name type="common">Micrococcus sedentarius</name>
    <dbReference type="NCBI Taxonomy" id="478801"/>
    <lineage>
        <taxon>Bacteria</taxon>
        <taxon>Bacillati</taxon>
        <taxon>Actinomycetota</taxon>
        <taxon>Actinomycetes</taxon>
        <taxon>Micrococcales</taxon>
        <taxon>Kytococcaceae</taxon>
        <taxon>Kytococcus</taxon>
    </lineage>
</organism>
<evidence type="ECO:0000256" key="3">
    <source>
        <dbReference type="PROSITE-ProRule" id="PRU10007"/>
    </source>
</evidence>
<dbReference type="PANTHER" id="PTHR43353:SF5">
    <property type="entry name" value="SUCCINATE-SEMIALDEHYDE DEHYDROGENASE, MITOCHONDRIAL"/>
    <property type="match status" value="1"/>
</dbReference>
<dbReference type="InterPro" id="IPR016161">
    <property type="entry name" value="Ald_DH/histidinol_DH"/>
</dbReference>
<dbReference type="PANTHER" id="PTHR43353">
    <property type="entry name" value="SUCCINATE-SEMIALDEHYDE DEHYDROGENASE, MITOCHONDRIAL"/>
    <property type="match status" value="1"/>
</dbReference>
<dbReference type="GO" id="GO:0009450">
    <property type="term" value="P:gamma-aminobutyric acid catabolic process"/>
    <property type="evidence" value="ECO:0007669"/>
    <property type="project" value="TreeGrafter"/>
</dbReference>
<feature type="active site" evidence="3">
    <location>
        <position position="265"/>
    </location>
</feature>
<dbReference type="InterPro" id="IPR016163">
    <property type="entry name" value="Ald_DH_C"/>
</dbReference>
<reference evidence="6 7" key="1">
    <citation type="journal article" date="2009" name="Stand. Genomic Sci.">
        <title>Complete genome sequence of Kytococcus sedentarius type strain (541).</title>
        <authorList>
            <person name="Sims D."/>
            <person name="Brettin T."/>
            <person name="Detter J.C."/>
            <person name="Han C."/>
            <person name="Lapidus A."/>
            <person name="Copeland A."/>
            <person name="Glavina Del Rio T."/>
            <person name="Nolan M."/>
            <person name="Chen F."/>
            <person name="Lucas S."/>
            <person name="Tice H."/>
            <person name="Cheng J.F."/>
            <person name="Bruce D."/>
            <person name="Goodwin L."/>
            <person name="Pitluck S."/>
            <person name="Ovchinnikova G."/>
            <person name="Pati A."/>
            <person name="Ivanova N."/>
            <person name="Mavrommatis K."/>
            <person name="Chen A."/>
            <person name="Palaniappan K."/>
            <person name="D'haeseleer P."/>
            <person name="Chain P."/>
            <person name="Bristow J."/>
            <person name="Eisen J.A."/>
            <person name="Markowitz V."/>
            <person name="Hugenholtz P."/>
            <person name="Schneider S."/>
            <person name="Goker M."/>
            <person name="Pukall R."/>
            <person name="Kyrpides N.C."/>
            <person name="Klenk H.P."/>
        </authorList>
    </citation>
    <scope>NUCLEOTIDE SEQUENCE [LARGE SCALE GENOMIC DNA]</scope>
    <source>
        <strain evidence="7">ATCC 14392 / DSM 20547 / JCM 11482 / CCUG 33030 / NBRC 15357 / NCTC 11040 / CCM 314 / 541</strain>
    </source>
</reference>
<dbReference type="GO" id="GO:0004777">
    <property type="term" value="F:succinate-semialdehyde dehydrogenase (NAD+) activity"/>
    <property type="evidence" value="ECO:0007669"/>
    <property type="project" value="TreeGrafter"/>
</dbReference>
<dbReference type="HOGENOM" id="CLU_005391_5_1_11"/>
<sequence length="500" mass="52365">MTTHSDLRKQIDDLVPAEATGLFVGGQWRDASGGGYFAVTDPSDGETLREVADAAEEDGVAALDAAVAVQSDWAATPPRERSDILRRAFDLLIERTEELAALMTLEMGKSLEESRGEVAYGAEFLRWFSEEAVRLEGRMVPAPAGGSTILTRRKPVGPVLAITPWNFPLAMATRKVGPALAAGCTVVLKPASATPLTSMALMEVLREAGVPDGVVNCVTTTNTSEVMGRLISDDRLRKLTFTGSTPVGRALQGQAAETLLRTSMELGGNAPFVVLADADLEQAVEGAMAAKFRNIGQACTAANRFIVVREVAEEFATRFAAAAAERSVGRGGDEGADLGPLIDADGLGKVTELVADALDQGATVLAGGPQACQELRTGLPEGGSWYPPTVLGDVPAGARILSEEVFGPVAPIQVVDGEAEALAAANDTEFGLVGFVYSRDVSRLMAFAERMQTGMVGLNMGVVSQPAAPFGGVKQSGLGREGGHEGVEEYLEVQYLGLAD</sequence>
<feature type="domain" description="Aldehyde dehydrogenase" evidence="5">
    <location>
        <begin position="28"/>
        <end position="494"/>
    </location>
</feature>
<dbReference type="FunFam" id="3.40.605.10:FF:000026">
    <property type="entry name" value="Aldehyde dehydrogenase, putative"/>
    <property type="match status" value="1"/>
</dbReference>
<dbReference type="RefSeq" id="WP_015779113.1">
    <property type="nucleotide sequence ID" value="NC_013169.1"/>
</dbReference>
<dbReference type="InterPro" id="IPR015590">
    <property type="entry name" value="Aldehyde_DH_dom"/>
</dbReference>
<name>C7NGZ8_KYTSD</name>
<evidence type="ECO:0000256" key="4">
    <source>
        <dbReference type="RuleBase" id="RU003345"/>
    </source>
</evidence>
<dbReference type="EMBL" id="CP001686">
    <property type="protein sequence ID" value="ACV06168.1"/>
    <property type="molecule type" value="Genomic_DNA"/>
</dbReference>
<dbReference type="PROSITE" id="PS00687">
    <property type="entry name" value="ALDEHYDE_DEHYDR_GLU"/>
    <property type="match status" value="1"/>
</dbReference>
<evidence type="ECO:0000313" key="7">
    <source>
        <dbReference type="Proteomes" id="UP000006666"/>
    </source>
</evidence>
<dbReference type="AlphaFoldDB" id="C7NGZ8"/>
<protein>
    <submittedName>
        <fullName evidence="6">Succinate semialdehyde dehydrogenase</fullName>
    </submittedName>
</protein>
<accession>C7NGZ8</accession>
<dbReference type="Gene3D" id="3.40.605.10">
    <property type="entry name" value="Aldehyde Dehydrogenase, Chain A, domain 1"/>
    <property type="match status" value="1"/>
</dbReference>
<dbReference type="InterPro" id="IPR029510">
    <property type="entry name" value="Ald_DH_CS_GLU"/>
</dbReference>
<proteinExistence type="inferred from homology"/>